<name>A0AAN6MX59_9PEZI</name>
<evidence type="ECO:0000313" key="1">
    <source>
        <dbReference type="EMBL" id="KAK3933552.1"/>
    </source>
</evidence>
<dbReference type="AlphaFoldDB" id="A0AAN6MX59"/>
<dbReference type="Proteomes" id="UP001303473">
    <property type="component" value="Unassembled WGS sequence"/>
</dbReference>
<sequence>MEREHKGSARRRFCIILVAESQRIILCDFAGSSLNGRRPPRAGCEVRYGHPELGSRATVLGDIFSLGSVLYELCTRTSPYEDLPDEEVTDLFRTRTFPHVAGLQIGDVITNCWTGRYKTVQQALIELGSGRG</sequence>
<reference evidence="2" key="1">
    <citation type="journal article" date="2023" name="Mol. Phylogenet. Evol.">
        <title>Genome-scale phylogeny and comparative genomics of the fungal order Sordariales.</title>
        <authorList>
            <person name="Hensen N."/>
            <person name="Bonometti L."/>
            <person name="Westerberg I."/>
            <person name="Brannstrom I.O."/>
            <person name="Guillou S."/>
            <person name="Cros-Aarteil S."/>
            <person name="Calhoun S."/>
            <person name="Haridas S."/>
            <person name="Kuo A."/>
            <person name="Mondo S."/>
            <person name="Pangilinan J."/>
            <person name="Riley R."/>
            <person name="LaButti K."/>
            <person name="Andreopoulos B."/>
            <person name="Lipzen A."/>
            <person name="Chen C."/>
            <person name="Yan M."/>
            <person name="Daum C."/>
            <person name="Ng V."/>
            <person name="Clum A."/>
            <person name="Steindorff A."/>
            <person name="Ohm R.A."/>
            <person name="Martin F."/>
            <person name="Silar P."/>
            <person name="Natvig D.O."/>
            <person name="Lalanne C."/>
            <person name="Gautier V."/>
            <person name="Ament-Velasquez S.L."/>
            <person name="Kruys A."/>
            <person name="Hutchinson M.I."/>
            <person name="Powell A.J."/>
            <person name="Barry K."/>
            <person name="Miller A.N."/>
            <person name="Grigoriev I.V."/>
            <person name="Debuchy R."/>
            <person name="Gladieux P."/>
            <person name="Hiltunen Thoren M."/>
            <person name="Johannesson H."/>
        </authorList>
    </citation>
    <scope>NUCLEOTIDE SEQUENCE [LARGE SCALE GENOMIC DNA]</scope>
    <source>
        <strain evidence="2">CBS 340.73</strain>
    </source>
</reference>
<dbReference type="SUPFAM" id="SSF56112">
    <property type="entry name" value="Protein kinase-like (PK-like)"/>
    <property type="match status" value="1"/>
</dbReference>
<gene>
    <name evidence="1" type="ORF">QBC46DRAFT_401830</name>
</gene>
<evidence type="ECO:0000313" key="2">
    <source>
        <dbReference type="Proteomes" id="UP001303473"/>
    </source>
</evidence>
<protein>
    <recommendedName>
        <fullName evidence="3">Protein kinase domain-containing protein</fullName>
    </recommendedName>
</protein>
<evidence type="ECO:0008006" key="3">
    <source>
        <dbReference type="Google" id="ProtNLM"/>
    </source>
</evidence>
<accession>A0AAN6MX59</accession>
<dbReference type="EMBL" id="MU854140">
    <property type="protein sequence ID" value="KAK3933552.1"/>
    <property type="molecule type" value="Genomic_DNA"/>
</dbReference>
<organism evidence="1 2">
    <name type="scientific">Diplogelasinospora grovesii</name>
    <dbReference type="NCBI Taxonomy" id="303347"/>
    <lineage>
        <taxon>Eukaryota</taxon>
        <taxon>Fungi</taxon>
        <taxon>Dikarya</taxon>
        <taxon>Ascomycota</taxon>
        <taxon>Pezizomycotina</taxon>
        <taxon>Sordariomycetes</taxon>
        <taxon>Sordariomycetidae</taxon>
        <taxon>Sordariales</taxon>
        <taxon>Diplogelasinosporaceae</taxon>
        <taxon>Diplogelasinospora</taxon>
    </lineage>
</organism>
<proteinExistence type="predicted"/>
<dbReference type="Gene3D" id="1.10.510.10">
    <property type="entry name" value="Transferase(Phosphotransferase) domain 1"/>
    <property type="match status" value="1"/>
</dbReference>
<keyword evidence="2" id="KW-1185">Reference proteome</keyword>
<comment type="caution">
    <text evidence="1">The sequence shown here is derived from an EMBL/GenBank/DDBJ whole genome shotgun (WGS) entry which is preliminary data.</text>
</comment>
<dbReference type="InterPro" id="IPR011009">
    <property type="entry name" value="Kinase-like_dom_sf"/>
</dbReference>